<evidence type="ECO:0000313" key="1">
    <source>
        <dbReference type="EMBL" id="ETL49310.1"/>
    </source>
</evidence>
<name>W2JSE4_PHYNI</name>
<evidence type="ECO:0000313" key="2">
    <source>
        <dbReference type="Proteomes" id="UP000053864"/>
    </source>
</evidence>
<sequence>MFFQHMVYNVEVDGERIVKQPFDYQNNLLVLATFSEKLNNGEISLAIICISRRLFRTGPRAIIGQRSMHRSSLDFLSATDGTYKLRISDYTLVSFGTFGVDYGETEKYHQTFYPMAFMFVRTETAFAYNRLFKYATTTA</sequence>
<dbReference type="EMBL" id="KI670618">
    <property type="protein sequence ID" value="ETL49310.1"/>
    <property type="molecule type" value="Genomic_DNA"/>
</dbReference>
<proteinExistence type="predicted"/>
<dbReference type="VEuPathDB" id="FungiDB:PPTG_20331"/>
<dbReference type="Proteomes" id="UP000053864">
    <property type="component" value="Unassembled WGS sequence"/>
</dbReference>
<accession>W2JSE4</accession>
<gene>
    <name evidence="1" type="ORF">L916_01182</name>
</gene>
<protein>
    <submittedName>
        <fullName evidence="1">Uncharacterized protein</fullName>
    </submittedName>
</protein>
<organism evidence="1 2">
    <name type="scientific">Phytophthora nicotianae</name>
    <name type="common">Potato buckeye rot agent</name>
    <name type="synonym">Phytophthora parasitica</name>
    <dbReference type="NCBI Taxonomy" id="4792"/>
    <lineage>
        <taxon>Eukaryota</taxon>
        <taxon>Sar</taxon>
        <taxon>Stramenopiles</taxon>
        <taxon>Oomycota</taxon>
        <taxon>Peronosporomycetes</taxon>
        <taxon>Peronosporales</taxon>
        <taxon>Peronosporaceae</taxon>
        <taxon>Phytophthora</taxon>
    </lineage>
</organism>
<reference evidence="1 2" key="1">
    <citation type="submission" date="2013-11" db="EMBL/GenBank/DDBJ databases">
        <title>The Genome Sequence of Phytophthora parasitica CJ05E6.</title>
        <authorList>
            <consortium name="The Broad Institute Genomics Platform"/>
            <person name="Russ C."/>
            <person name="Tyler B."/>
            <person name="Panabieres F."/>
            <person name="Shan W."/>
            <person name="Tripathy S."/>
            <person name="Grunwald N."/>
            <person name="Machado M."/>
            <person name="Johnson C.S."/>
            <person name="Arredondo F."/>
            <person name="Hong C."/>
            <person name="Coffey M."/>
            <person name="Young S.K."/>
            <person name="Zeng Q."/>
            <person name="Gargeya S."/>
            <person name="Fitzgerald M."/>
            <person name="Abouelleil A."/>
            <person name="Alvarado L."/>
            <person name="Chapman S.B."/>
            <person name="Gainer-Dewar J."/>
            <person name="Goldberg J."/>
            <person name="Griggs A."/>
            <person name="Gujja S."/>
            <person name="Hansen M."/>
            <person name="Howarth C."/>
            <person name="Imamovic A."/>
            <person name="Ireland A."/>
            <person name="Larimer J."/>
            <person name="McCowan C."/>
            <person name="Murphy C."/>
            <person name="Pearson M."/>
            <person name="Poon T.W."/>
            <person name="Priest M."/>
            <person name="Roberts A."/>
            <person name="Saif S."/>
            <person name="Shea T."/>
            <person name="Sykes S."/>
            <person name="Wortman J."/>
            <person name="Nusbaum C."/>
            <person name="Birren B."/>
        </authorList>
    </citation>
    <scope>NUCLEOTIDE SEQUENCE [LARGE SCALE GENOMIC DNA]</scope>
    <source>
        <strain evidence="1 2">CJ05E6</strain>
    </source>
</reference>
<dbReference type="AlphaFoldDB" id="W2JSE4"/>